<evidence type="ECO:0000313" key="1">
    <source>
        <dbReference type="EMBL" id="JAD41716.1"/>
    </source>
</evidence>
<dbReference type="AlphaFoldDB" id="A0A0A8ZSE7"/>
<protein>
    <submittedName>
        <fullName evidence="1">Uncharacterized protein</fullName>
    </submittedName>
</protein>
<reference evidence="1" key="2">
    <citation type="journal article" date="2015" name="Data Brief">
        <title>Shoot transcriptome of the giant reed, Arundo donax.</title>
        <authorList>
            <person name="Barrero R.A."/>
            <person name="Guerrero F.D."/>
            <person name="Moolhuijzen P."/>
            <person name="Goolsby J.A."/>
            <person name="Tidwell J."/>
            <person name="Bellgard S.E."/>
            <person name="Bellgard M.I."/>
        </authorList>
    </citation>
    <scope>NUCLEOTIDE SEQUENCE</scope>
    <source>
        <tissue evidence="1">Shoot tissue taken approximately 20 cm above the soil surface</tissue>
    </source>
</reference>
<sequence>MGTFLIDFRHEMKMLWIGTFRMKVPDRNQ</sequence>
<name>A0A0A8ZSE7_ARUDO</name>
<dbReference type="EMBL" id="GBRH01256179">
    <property type="protein sequence ID" value="JAD41716.1"/>
    <property type="molecule type" value="Transcribed_RNA"/>
</dbReference>
<proteinExistence type="predicted"/>
<organism evidence="1">
    <name type="scientific">Arundo donax</name>
    <name type="common">Giant reed</name>
    <name type="synonym">Donax arundinaceus</name>
    <dbReference type="NCBI Taxonomy" id="35708"/>
    <lineage>
        <taxon>Eukaryota</taxon>
        <taxon>Viridiplantae</taxon>
        <taxon>Streptophyta</taxon>
        <taxon>Embryophyta</taxon>
        <taxon>Tracheophyta</taxon>
        <taxon>Spermatophyta</taxon>
        <taxon>Magnoliopsida</taxon>
        <taxon>Liliopsida</taxon>
        <taxon>Poales</taxon>
        <taxon>Poaceae</taxon>
        <taxon>PACMAD clade</taxon>
        <taxon>Arundinoideae</taxon>
        <taxon>Arundineae</taxon>
        <taxon>Arundo</taxon>
    </lineage>
</organism>
<accession>A0A0A8ZSE7</accession>
<reference evidence="1" key="1">
    <citation type="submission" date="2014-09" db="EMBL/GenBank/DDBJ databases">
        <authorList>
            <person name="Magalhaes I.L.F."/>
            <person name="Oliveira U."/>
            <person name="Santos F.R."/>
            <person name="Vidigal T.H.D.A."/>
            <person name="Brescovit A.D."/>
            <person name="Santos A.J."/>
        </authorList>
    </citation>
    <scope>NUCLEOTIDE SEQUENCE</scope>
    <source>
        <tissue evidence="1">Shoot tissue taken approximately 20 cm above the soil surface</tissue>
    </source>
</reference>